<reference evidence="2" key="1">
    <citation type="submission" date="2020-11" db="EMBL/GenBank/DDBJ databases">
        <authorList>
            <consortium name="DOE Joint Genome Institute"/>
            <person name="Ahrendt S."/>
            <person name="Riley R."/>
            <person name="Andreopoulos W."/>
            <person name="Labutti K."/>
            <person name="Pangilinan J."/>
            <person name="Ruiz-Duenas F.J."/>
            <person name="Barrasa J.M."/>
            <person name="Sanchez-Garcia M."/>
            <person name="Camarero S."/>
            <person name="Miyauchi S."/>
            <person name="Serrano A."/>
            <person name="Linde D."/>
            <person name="Babiker R."/>
            <person name="Drula E."/>
            <person name="Ayuso-Fernandez I."/>
            <person name="Pacheco R."/>
            <person name="Padilla G."/>
            <person name="Ferreira P."/>
            <person name="Barriuso J."/>
            <person name="Kellner H."/>
            <person name="Castanera R."/>
            <person name="Alfaro M."/>
            <person name="Ramirez L."/>
            <person name="Pisabarro A.G."/>
            <person name="Kuo A."/>
            <person name="Tritt A."/>
            <person name="Lipzen A."/>
            <person name="He G."/>
            <person name="Yan M."/>
            <person name="Ng V."/>
            <person name="Cullen D."/>
            <person name="Martin F."/>
            <person name="Rosso M.-N."/>
            <person name="Henrissat B."/>
            <person name="Hibbett D."/>
            <person name="Martinez A.T."/>
            <person name="Grigoriev I.V."/>
        </authorList>
    </citation>
    <scope>NUCLEOTIDE SEQUENCE</scope>
    <source>
        <strain evidence="2">CIRM-BRFM 674</strain>
    </source>
</reference>
<sequence length="96" mass="11016">MPRLRIPLFPKDYLFSPLVPRTYPFQRLWKCQAMSTHGPSDRRPSIDSKILTRKRKRWDEGNTALVNGHGGDDDGLSVRRPGGRPYDSLGEYLESS</sequence>
<gene>
    <name evidence="2" type="ORF">BDN70DRAFT_575408</name>
</gene>
<dbReference type="EMBL" id="MU155693">
    <property type="protein sequence ID" value="KAF9471401.1"/>
    <property type="molecule type" value="Genomic_DNA"/>
</dbReference>
<accession>A0A9P5YM81</accession>
<dbReference type="Proteomes" id="UP000807469">
    <property type="component" value="Unassembled WGS sequence"/>
</dbReference>
<evidence type="ECO:0000313" key="3">
    <source>
        <dbReference type="Proteomes" id="UP000807469"/>
    </source>
</evidence>
<feature type="region of interest" description="Disordered" evidence="1">
    <location>
        <begin position="34"/>
        <end position="53"/>
    </location>
</feature>
<evidence type="ECO:0000256" key="1">
    <source>
        <dbReference type="SAM" id="MobiDB-lite"/>
    </source>
</evidence>
<comment type="caution">
    <text evidence="2">The sequence shown here is derived from an EMBL/GenBank/DDBJ whole genome shotgun (WGS) entry which is preliminary data.</text>
</comment>
<organism evidence="2 3">
    <name type="scientific">Pholiota conissans</name>
    <dbReference type="NCBI Taxonomy" id="109636"/>
    <lineage>
        <taxon>Eukaryota</taxon>
        <taxon>Fungi</taxon>
        <taxon>Dikarya</taxon>
        <taxon>Basidiomycota</taxon>
        <taxon>Agaricomycotina</taxon>
        <taxon>Agaricomycetes</taxon>
        <taxon>Agaricomycetidae</taxon>
        <taxon>Agaricales</taxon>
        <taxon>Agaricineae</taxon>
        <taxon>Strophariaceae</taxon>
        <taxon>Pholiota</taxon>
    </lineage>
</organism>
<protein>
    <submittedName>
        <fullName evidence="2">Uncharacterized protein</fullName>
    </submittedName>
</protein>
<evidence type="ECO:0000313" key="2">
    <source>
        <dbReference type="EMBL" id="KAF9471401.1"/>
    </source>
</evidence>
<keyword evidence="3" id="KW-1185">Reference proteome</keyword>
<proteinExistence type="predicted"/>
<dbReference type="AlphaFoldDB" id="A0A9P5YM81"/>
<name>A0A9P5YM81_9AGAR</name>
<feature type="region of interest" description="Disordered" evidence="1">
    <location>
        <begin position="61"/>
        <end position="96"/>
    </location>
</feature>